<evidence type="ECO:0000256" key="2">
    <source>
        <dbReference type="ARBA" id="ARBA00022448"/>
    </source>
</evidence>
<evidence type="ECO:0000313" key="12">
    <source>
        <dbReference type="Proteomes" id="UP000263014"/>
    </source>
</evidence>
<dbReference type="GO" id="GO:0055085">
    <property type="term" value="P:transmembrane transport"/>
    <property type="evidence" value="ECO:0007669"/>
    <property type="project" value="InterPro"/>
</dbReference>
<feature type="transmembrane region" description="Helical" evidence="7">
    <location>
        <begin position="28"/>
        <end position="54"/>
    </location>
</feature>
<keyword evidence="4 7" id="KW-0812">Transmembrane</keyword>
<comment type="caution">
    <text evidence="10">The sequence shown here is derived from an EMBL/GenBank/DDBJ whole genome shotgun (WGS) entry which is preliminary data.</text>
</comment>
<sequence>MLKHKQRVSKACAKEETWVHNIQKYWPYYLMVLPGLLFFVIFKFIPMFGSIIAFEDYNIVGGFLDSPWVGFKNFKTLFAYPDFKKILMNTIILGFCKTILIFPIPILLSLMLNEIRQQRLKKGIQTAIYIPYFISWVIVGGLVFDFFGIGGFFNNIRDMIGLKPVLAMQRESWFRPIFIISSIWKEAGWGTVVYLAAISGIDPSLYESASMDGASRFQKMRYVTFPLLVPTVVTLFLLNIGGFLELGFDQVYNLQTPMTYAVSDIFDTYVYRVGIQQAQYSFTTAVGLFQSVVGLGLVLIFNKLSQKTSEGGLW</sequence>
<dbReference type="Proteomes" id="UP000261023">
    <property type="component" value="Unassembled WGS sequence"/>
</dbReference>
<dbReference type="Gene3D" id="1.10.3720.10">
    <property type="entry name" value="MetI-like"/>
    <property type="match status" value="1"/>
</dbReference>
<dbReference type="InterPro" id="IPR050809">
    <property type="entry name" value="UgpAE/MalFG_permease"/>
</dbReference>
<keyword evidence="5 7" id="KW-1133">Transmembrane helix</keyword>
<dbReference type="InterPro" id="IPR000515">
    <property type="entry name" value="MetI-like"/>
</dbReference>
<name>A0A374NYN6_9FIRM</name>
<evidence type="ECO:0000313" key="11">
    <source>
        <dbReference type="Proteomes" id="UP000261023"/>
    </source>
</evidence>
<organism evidence="10 12">
    <name type="scientific">Hungatella hathewayi</name>
    <dbReference type="NCBI Taxonomy" id="154046"/>
    <lineage>
        <taxon>Bacteria</taxon>
        <taxon>Bacillati</taxon>
        <taxon>Bacillota</taxon>
        <taxon>Clostridia</taxon>
        <taxon>Lachnospirales</taxon>
        <taxon>Lachnospiraceae</taxon>
        <taxon>Hungatella</taxon>
    </lineage>
</organism>
<evidence type="ECO:0000256" key="4">
    <source>
        <dbReference type="ARBA" id="ARBA00022692"/>
    </source>
</evidence>
<dbReference type="EMBL" id="QTJW01000002">
    <property type="protein sequence ID" value="RGD72239.1"/>
    <property type="molecule type" value="Genomic_DNA"/>
</dbReference>
<evidence type="ECO:0000256" key="1">
    <source>
        <dbReference type="ARBA" id="ARBA00004651"/>
    </source>
</evidence>
<gene>
    <name evidence="9" type="ORF">DWX31_04185</name>
    <name evidence="10" type="ORF">DXD79_29425</name>
</gene>
<accession>A0A374NYN6</accession>
<dbReference type="PROSITE" id="PS50928">
    <property type="entry name" value="ABC_TM1"/>
    <property type="match status" value="1"/>
</dbReference>
<evidence type="ECO:0000256" key="3">
    <source>
        <dbReference type="ARBA" id="ARBA00022475"/>
    </source>
</evidence>
<dbReference type="Proteomes" id="UP000263014">
    <property type="component" value="Unassembled WGS sequence"/>
</dbReference>
<comment type="subcellular location">
    <subcellularLocation>
        <location evidence="1 7">Cell membrane</location>
        <topology evidence="1 7">Multi-pass membrane protein</topology>
    </subcellularLocation>
</comment>
<dbReference type="SUPFAM" id="SSF161098">
    <property type="entry name" value="MetI-like"/>
    <property type="match status" value="1"/>
</dbReference>
<proteinExistence type="inferred from homology"/>
<evidence type="ECO:0000256" key="5">
    <source>
        <dbReference type="ARBA" id="ARBA00022989"/>
    </source>
</evidence>
<feature type="transmembrane region" description="Helical" evidence="7">
    <location>
        <begin position="222"/>
        <end position="244"/>
    </location>
</feature>
<evidence type="ECO:0000313" key="10">
    <source>
        <dbReference type="EMBL" id="RGI96526.1"/>
    </source>
</evidence>
<dbReference type="CDD" id="cd06261">
    <property type="entry name" value="TM_PBP2"/>
    <property type="match status" value="1"/>
</dbReference>
<evidence type="ECO:0000256" key="7">
    <source>
        <dbReference type="RuleBase" id="RU363032"/>
    </source>
</evidence>
<dbReference type="GO" id="GO:0005886">
    <property type="term" value="C:plasma membrane"/>
    <property type="evidence" value="ECO:0007669"/>
    <property type="project" value="UniProtKB-SubCell"/>
</dbReference>
<dbReference type="AlphaFoldDB" id="A0A374NYN6"/>
<protein>
    <submittedName>
        <fullName evidence="10">Sugar ABC transporter permease</fullName>
    </submittedName>
</protein>
<dbReference type="Pfam" id="PF00528">
    <property type="entry name" value="BPD_transp_1"/>
    <property type="match status" value="1"/>
</dbReference>
<keyword evidence="2 7" id="KW-0813">Transport</keyword>
<feature type="transmembrane region" description="Helical" evidence="7">
    <location>
        <begin position="129"/>
        <end position="153"/>
    </location>
</feature>
<comment type="similarity">
    <text evidence="7">Belongs to the binding-protein-dependent transport system permease family.</text>
</comment>
<keyword evidence="6 7" id="KW-0472">Membrane</keyword>
<dbReference type="PANTHER" id="PTHR43227:SF11">
    <property type="entry name" value="BLL4140 PROTEIN"/>
    <property type="match status" value="1"/>
</dbReference>
<feature type="domain" description="ABC transmembrane type-1" evidence="8">
    <location>
        <begin position="87"/>
        <end position="301"/>
    </location>
</feature>
<dbReference type="RefSeq" id="WP_002600752.1">
    <property type="nucleotide sequence ID" value="NZ_QSON01000023.1"/>
</dbReference>
<feature type="transmembrane region" description="Helical" evidence="7">
    <location>
        <begin position="280"/>
        <end position="301"/>
    </location>
</feature>
<feature type="transmembrane region" description="Helical" evidence="7">
    <location>
        <begin position="173"/>
        <end position="201"/>
    </location>
</feature>
<feature type="transmembrane region" description="Helical" evidence="7">
    <location>
        <begin position="86"/>
        <end position="108"/>
    </location>
</feature>
<dbReference type="InterPro" id="IPR035906">
    <property type="entry name" value="MetI-like_sf"/>
</dbReference>
<evidence type="ECO:0000259" key="8">
    <source>
        <dbReference type="PROSITE" id="PS50928"/>
    </source>
</evidence>
<evidence type="ECO:0000313" key="9">
    <source>
        <dbReference type="EMBL" id="RGD72239.1"/>
    </source>
</evidence>
<keyword evidence="3" id="KW-1003">Cell membrane</keyword>
<dbReference type="EMBL" id="QSON01000023">
    <property type="protein sequence ID" value="RGI96526.1"/>
    <property type="molecule type" value="Genomic_DNA"/>
</dbReference>
<dbReference type="OrthoDB" id="384651at2"/>
<evidence type="ECO:0000256" key="6">
    <source>
        <dbReference type="ARBA" id="ARBA00023136"/>
    </source>
</evidence>
<reference evidence="11 12" key="1">
    <citation type="submission" date="2018-08" db="EMBL/GenBank/DDBJ databases">
        <title>A genome reference for cultivated species of the human gut microbiota.</title>
        <authorList>
            <person name="Zou Y."/>
            <person name="Xue W."/>
            <person name="Luo G."/>
        </authorList>
    </citation>
    <scope>NUCLEOTIDE SEQUENCE [LARGE SCALE GENOMIC DNA]</scope>
    <source>
        <strain evidence="9 11">AF19-13AC</strain>
        <strain evidence="10 12">TM09-12</strain>
    </source>
</reference>
<dbReference type="PANTHER" id="PTHR43227">
    <property type="entry name" value="BLL4140 PROTEIN"/>
    <property type="match status" value="1"/>
</dbReference>